<reference evidence="1 2" key="1">
    <citation type="journal article" date="2021" name="ACS Chem. Biol.">
        <title>Genomic-Led Discovery of a Novel Glycopeptide Antibiotic by Nonomuraea coxensis DSM 45129.</title>
        <authorList>
            <person name="Yushchuk O."/>
            <person name="Vior N.M."/>
            <person name="Andreo-Vidal A."/>
            <person name="Berini F."/>
            <person name="Ruckert C."/>
            <person name="Busche T."/>
            <person name="Binda E."/>
            <person name="Kalinowski J."/>
            <person name="Truman A.W."/>
            <person name="Marinelli F."/>
        </authorList>
    </citation>
    <scope>NUCLEOTIDE SEQUENCE [LARGE SCALE GENOMIC DNA]</scope>
    <source>
        <strain evidence="1 2">DSM 45129</strain>
    </source>
</reference>
<sequence>MAIENLWHYRPELGLRESLDLTGFEVDATDGKVGSVDEANHAVGDSYLIVDTGPWIFGKKVLIPAGAVEHIDEAARTIHVGRTKEEIKKAPEFDEDTYRDTRYHDEIGGYYAGFPGSR</sequence>
<proteinExistence type="predicted"/>
<dbReference type="SUPFAM" id="SSF50346">
    <property type="entry name" value="PRC-barrel domain"/>
    <property type="match status" value="1"/>
</dbReference>
<keyword evidence="2" id="KW-1185">Reference proteome</keyword>
<evidence type="ECO:0008006" key="3">
    <source>
        <dbReference type="Google" id="ProtNLM"/>
    </source>
</evidence>
<protein>
    <recommendedName>
        <fullName evidence="3">PRC domain containing protein</fullName>
    </recommendedName>
</protein>
<dbReference type="InterPro" id="IPR014747">
    <property type="entry name" value="Bac_photo_RC_H_C"/>
</dbReference>
<gene>
    <name evidence="1" type="ORF">Nocox_38370</name>
</gene>
<evidence type="ECO:0000313" key="1">
    <source>
        <dbReference type="EMBL" id="QYC45224.1"/>
    </source>
</evidence>
<dbReference type="EMBL" id="CP068985">
    <property type="protein sequence ID" value="QYC45224.1"/>
    <property type="molecule type" value="Genomic_DNA"/>
</dbReference>
<dbReference type="Gene3D" id="3.90.50.10">
    <property type="entry name" value="Photosynthetic Reaction Center, subunit H, domain 2"/>
    <property type="match status" value="1"/>
</dbReference>
<dbReference type="RefSeq" id="WP_020544912.1">
    <property type="nucleotide sequence ID" value="NZ_CP068985.1"/>
</dbReference>
<organism evidence="1 2">
    <name type="scientific">Nonomuraea coxensis DSM 45129</name>
    <dbReference type="NCBI Taxonomy" id="1122611"/>
    <lineage>
        <taxon>Bacteria</taxon>
        <taxon>Bacillati</taxon>
        <taxon>Actinomycetota</taxon>
        <taxon>Actinomycetes</taxon>
        <taxon>Streptosporangiales</taxon>
        <taxon>Streptosporangiaceae</taxon>
        <taxon>Nonomuraea</taxon>
    </lineage>
</organism>
<evidence type="ECO:0000313" key="2">
    <source>
        <dbReference type="Proteomes" id="UP000824681"/>
    </source>
</evidence>
<accession>A0ABX8UEZ4</accession>
<name>A0ABX8UEZ4_9ACTN</name>
<dbReference type="Proteomes" id="UP000824681">
    <property type="component" value="Chromosome"/>
</dbReference>
<dbReference type="InterPro" id="IPR011033">
    <property type="entry name" value="PRC_barrel-like_sf"/>
</dbReference>